<feature type="compositionally biased region" description="Polar residues" evidence="6">
    <location>
        <begin position="1489"/>
        <end position="1500"/>
    </location>
</feature>
<dbReference type="InterPro" id="IPR039537">
    <property type="entry name" value="Retrotran_Ty1/copia-like"/>
</dbReference>
<dbReference type="InterPro" id="IPR036875">
    <property type="entry name" value="Znf_CCHC_sf"/>
</dbReference>
<dbReference type="SUPFAM" id="SSF56672">
    <property type="entry name" value="DNA/RNA polymerases"/>
    <property type="match status" value="1"/>
</dbReference>
<reference evidence="9" key="2">
    <citation type="submission" date="2022-01" db="EMBL/GenBank/DDBJ databases">
        <authorList>
            <person name="Yamashiro T."/>
            <person name="Shiraishi A."/>
            <person name="Satake H."/>
            <person name="Nakayama K."/>
        </authorList>
    </citation>
    <scope>NUCLEOTIDE SEQUENCE</scope>
</reference>
<evidence type="ECO:0000256" key="2">
    <source>
        <dbReference type="ARBA" id="ARBA00022723"/>
    </source>
</evidence>
<dbReference type="PROSITE" id="PS50994">
    <property type="entry name" value="INTEGRASE"/>
    <property type="match status" value="1"/>
</dbReference>
<dbReference type="InterPro" id="IPR001584">
    <property type="entry name" value="Integrase_cat-core"/>
</dbReference>
<dbReference type="Gene3D" id="3.30.420.10">
    <property type="entry name" value="Ribonuclease H-like superfamily/Ribonuclease H"/>
    <property type="match status" value="1"/>
</dbReference>
<name>A0ABQ5EYN3_9ASTR</name>
<feature type="region of interest" description="Disordered" evidence="6">
    <location>
        <begin position="1900"/>
        <end position="1945"/>
    </location>
</feature>
<keyword evidence="3" id="KW-0064">Aspartyl protease</keyword>
<feature type="region of interest" description="Disordered" evidence="6">
    <location>
        <begin position="944"/>
        <end position="994"/>
    </location>
</feature>
<dbReference type="Pfam" id="PF13976">
    <property type="entry name" value="gag_pre-integrs"/>
    <property type="match status" value="1"/>
</dbReference>
<evidence type="ECO:0000256" key="5">
    <source>
        <dbReference type="PROSITE-ProRule" id="PRU00047"/>
    </source>
</evidence>
<keyword evidence="10" id="KW-1185">Reference proteome</keyword>
<feature type="compositionally biased region" description="Basic and acidic residues" evidence="6">
    <location>
        <begin position="982"/>
        <end position="993"/>
    </location>
</feature>
<sequence length="2035" mass="230307">MESLTEVHSPSPYTPTMVDNTSCSRATEDSPEVPGKNIIETVSDMTPRNKALMNLKKNRFISSEEDSDPEQAQKDKDMQKNLALIAKYKTDNQTGQFGNQRAVNVVGARETVGGPVVQQSGIQCFNCKEFGHYAKECRKPKRVRDSTYHKEKMFCVNKRESYMAKIQEVPNADSGTDAEPLEQVHYDTDHNVFANDLQHFEQSESIRNTCAVETGDSNVIPDSPDMCDNDIQDDQNDVECDNERAALANLIANLKLDVDDNKKIQKQLKKANATLTQELTECKSILAETSRTLGESNSIRDSCLVALQNKQTEFERYKAFNDRTVDYDKLERKLNETLGLLAQKDIDIQEGLKVKAYEISVVQAKHDELVKQGLSTRESVEKVENNKQAKYLRKNSFNHLIKDCDFYEKKMVKKPVWNNASRVNHQNSQRLTHPHPKGNFVPKAVLMKSGHKTLNTARQNSSKAVVSVNTARPINTAYLRPTVNSARTISNVFNRAHSRVRRPFNKFTTKKNSNLNENVNTIRRNVTTVGSKAVVSDNKGNEANAIKASACWVWRPKQKVLDHVSRHNGASMNFKRFDYVDAQGKSKHMTGNKSYLSNYEEINGGFVAFGGSTKGGKITSKGKIKTGKLDFEDAYFVKELKFNHFSVSQMCDKKNSVLFTDTECVILSPDFKLLDENQVLLRVPKKYNMYSVDLQNVVPSGGLTCLFIKATLDESNLWHRRLGHINFKTMNKLVNRNLDETSGILKAFITGIENQINHRVIIISCDNGTEFKNKEMNQFYEMKGIKREFSVARTPQQNGVAERKNRTLIEAARTMLADSKLPTTFWDEVVNTACYVQNKVLVIKHHNKTSYKLFLGRKPALSFMRPFGCLVTILNTLDHLGSRSEWLFDIDTLTKSINYKLVVEGNQTNGNAGTKESIDAGQAKKKTIPSHEYILLPLCTQNPPFSSSSKDSPDVGFKPLGEEEKKDAEDQKDENSEVPNTEEPRVNQEKDENVYSTNIINTVSSTVNTASIMDNVDDENTVYGCTDDPNMPNLEEIIYSKDEEGVGAKADMNNLDAFMPVTPIPTIRIHKDHPFEQIIRDLHSAPQTKRMTKSVTEHAQKGNPGIKRSKLDRSYARRASAVQVTIDYDEVFAPVARIEAIRLLLSYALFKYFVVYQMDVKSAFLYGKIEEEVYVCQPLGFEDLEFPDRVYKVEKELYGLHQAPRAWFETLSTYLLYNGFQRGIIDKTLFIKKVKGDILLVQVYVDDIIFGSTKKSLCTDQDKYVDEILKKFGFSTIKTSSTPIETSKPLMKDENVEDVNAGLGIVVVVVVCACTRFQVTPKVSHLHAMKRIFRYLKGQPKLGLWYLKDSPFDLEAYTDSDYAGASLDRKSTIGSCQFLGSKLILWQCKKQIVVANFTNEAEDSYEKRLIQVIKIYNDYNVADLLTKAFDVSRFQYLIATANDGIKVSGVGLTYYWPTEISQSSGPTTLVADETVYEERGDSMERAATTAASLDAQQDNGTDIKEMDKNKGKADKTEHGNEKSARKRIQRFPRILMGQPFPEIHHPPQATDTELLQARENLMEIIQAFLKEYDHIPPEEKCMALLLAEERFLKNKKKPKVITPDLPTVEPDNSLIMGDEHLDTVSETESNEVIKSSVEILVPIPSEFKGIFDDTCDVPVCEDPSTFDALSNHSEILSDSNDDDTSSDDDDFEDIEYVSLEEVNNDQEEKEFDLEDILQIQDIILHEKLLNISRLITNIESLNDKPTPDRVLKSPSLVPISATDSTDIKEMDKNKGKADKTEHGNGKSARKRIQRYDQDINVTIANAPINTAGVSVSTAKPSTPPTTTTLIEDEDLTVAQTLMKMRKPSESGTRKAVPPSQHDLKDKGKAKMIELEKPLKKKDHIMFDEEVAKRLAEELEAELEEEERDSEVVEGSEKKIESSRKETISKKRAGEGLDEESVKRQKLEDDAEKAELQLCLEIVPRDDEVVNVESLSTKYPIVDWKTHILAEDKIHDVLDLYRLVKERFETASPERYDRLLWGDLITLFKPSEKDEI</sequence>
<dbReference type="SMART" id="SM00343">
    <property type="entry name" value="ZnF_C2HC"/>
    <property type="match status" value="1"/>
</dbReference>
<dbReference type="Gene3D" id="4.10.60.10">
    <property type="entry name" value="Zinc finger, CCHC-type"/>
    <property type="match status" value="1"/>
</dbReference>
<feature type="compositionally biased region" description="Basic and acidic residues" evidence="6">
    <location>
        <begin position="1765"/>
        <end position="1784"/>
    </location>
</feature>
<dbReference type="EMBL" id="BQNB010016821">
    <property type="protein sequence ID" value="GJT56176.1"/>
    <property type="molecule type" value="Genomic_DNA"/>
</dbReference>
<feature type="compositionally biased region" description="Basic and acidic residues" evidence="6">
    <location>
        <begin position="1914"/>
        <end position="1945"/>
    </location>
</feature>
<feature type="region of interest" description="Disordered" evidence="6">
    <location>
        <begin position="1093"/>
        <end position="1112"/>
    </location>
</feature>
<feature type="domain" description="CCHC-type" evidence="7">
    <location>
        <begin position="124"/>
        <end position="139"/>
    </location>
</feature>
<proteinExistence type="predicted"/>
<feature type="compositionally biased region" description="Acidic residues" evidence="6">
    <location>
        <begin position="1900"/>
        <end position="1913"/>
    </location>
</feature>
<dbReference type="Pfam" id="PF07727">
    <property type="entry name" value="RVT_2"/>
    <property type="match status" value="1"/>
</dbReference>
<gene>
    <name evidence="9" type="ORF">Tco_0991230</name>
</gene>
<reference evidence="9" key="1">
    <citation type="journal article" date="2022" name="Int. J. Mol. Sci.">
        <title>Draft Genome of Tanacetum Coccineum: Genomic Comparison of Closely Related Tanacetum-Family Plants.</title>
        <authorList>
            <person name="Yamashiro T."/>
            <person name="Shiraishi A."/>
            <person name="Nakayama K."/>
            <person name="Satake H."/>
        </authorList>
    </citation>
    <scope>NUCLEOTIDE SEQUENCE</scope>
</reference>
<feature type="region of interest" description="Disordered" evidence="6">
    <location>
        <begin position="1761"/>
        <end position="1790"/>
    </location>
</feature>
<keyword evidence="4" id="KW-0378">Hydrolase</keyword>
<dbReference type="InterPro" id="IPR012337">
    <property type="entry name" value="RNaseH-like_sf"/>
</dbReference>
<keyword evidence="5" id="KW-0862">Zinc</keyword>
<dbReference type="InterPro" id="IPR043502">
    <property type="entry name" value="DNA/RNA_pol_sf"/>
</dbReference>
<dbReference type="SUPFAM" id="SSF57756">
    <property type="entry name" value="Retrovirus zinc finger-like domains"/>
    <property type="match status" value="1"/>
</dbReference>
<evidence type="ECO:0000256" key="1">
    <source>
        <dbReference type="ARBA" id="ARBA00022670"/>
    </source>
</evidence>
<feature type="domain" description="Integrase catalytic" evidence="8">
    <location>
        <begin position="680"/>
        <end position="858"/>
    </location>
</feature>
<dbReference type="InterPro" id="IPR013103">
    <property type="entry name" value="RVT_2"/>
</dbReference>
<dbReference type="PROSITE" id="PS50158">
    <property type="entry name" value="ZF_CCHC"/>
    <property type="match status" value="1"/>
</dbReference>
<dbReference type="Proteomes" id="UP001151760">
    <property type="component" value="Unassembled WGS sequence"/>
</dbReference>
<protein>
    <submittedName>
        <fullName evidence="9">Ribonuclease H-like domain-containing protein</fullName>
    </submittedName>
</protein>
<dbReference type="InterPro" id="IPR054722">
    <property type="entry name" value="PolX-like_BBD"/>
</dbReference>
<dbReference type="SUPFAM" id="SSF53098">
    <property type="entry name" value="Ribonuclease H-like"/>
    <property type="match status" value="1"/>
</dbReference>
<dbReference type="Pfam" id="PF22936">
    <property type="entry name" value="Pol_BBD"/>
    <property type="match status" value="1"/>
</dbReference>
<dbReference type="InterPro" id="IPR001878">
    <property type="entry name" value="Znf_CCHC"/>
</dbReference>
<feature type="compositionally biased region" description="Basic and acidic residues" evidence="6">
    <location>
        <begin position="1501"/>
        <end position="1523"/>
    </location>
</feature>
<evidence type="ECO:0000313" key="10">
    <source>
        <dbReference type="Proteomes" id="UP001151760"/>
    </source>
</evidence>
<comment type="caution">
    <text evidence="9">The sequence shown here is derived from an EMBL/GenBank/DDBJ whole genome shotgun (WGS) entry which is preliminary data.</text>
</comment>
<dbReference type="PANTHER" id="PTHR42648:SF32">
    <property type="entry name" value="RIBONUCLEASE H-LIKE DOMAIN, GAG-PRE-INTEGRASE DOMAIN PROTEIN-RELATED"/>
    <property type="match status" value="1"/>
</dbReference>
<evidence type="ECO:0000313" key="9">
    <source>
        <dbReference type="EMBL" id="GJT56176.1"/>
    </source>
</evidence>
<evidence type="ECO:0000256" key="6">
    <source>
        <dbReference type="SAM" id="MobiDB-lite"/>
    </source>
</evidence>
<keyword evidence="5" id="KW-0863">Zinc-finger</keyword>
<evidence type="ECO:0000256" key="4">
    <source>
        <dbReference type="ARBA" id="ARBA00022801"/>
    </source>
</evidence>
<dbReference type="InterPro" id="IPR025724">
    <property type="entry name" value="GAG-pre-integrase_dom"/>
</dbReference>
<feature type="region of interest" description="Disordered" evidence="6">
    <location>
        <begin position="1"/>
        <end position="35"/>
    </location>
</feature>
<evidence type="ECO:0000259" key="7">
    <source>
        <dbReference type="PROSITE" id="PS50158"/>
    </source>
</evidence>
<feature type="region of interest" description="Disordered" evidence="6">
    <location>
        <begin position="1844"/>
        <end position="1863"/>
    </location>
</feature>
<dbReference type="InterPro" id="IPR036397">
    <property type="entry name" value="RNaseH_sf"/>
</dbReference>
<dbReference type="Pfam" id="PF00098">
    <property type="entry name" value="zf-CCHC"/>
    <property type="match status" value="1"/>
</dbReference>
<keyword evidence="2" id="KW-0479">Metal-binding</keyword>
<dbReference type="PANTHER" id="PTHR42648">
    <property type="entry name" value="TRANSPOSASE, PUTATIVE-RELATED"/>
    <property type="match status" value="1"/>
</dbReference>
<keyword evidence="1" id="KW-0645">Protease</keyword>
<accession>A0ABQ5EYN3</accession>
<evidence type="ECO:0000259" key="8">
    <source>
        <dbReference type="PROSITE" id="PS50994"/>
    </source>
</evidence>
<feature type="region of interest" description="Disordered" evidence="6">
    <location>
        <begin position="1480"/>
        <end position="1525"/>
    </location>
</feature>
<feature type="compositionally biased region" description="Basic and acidic residues" evidence="6">
    <location>
        <begin position="960"/>
        <end position="975"/>
    </location>
</feature>
<evidence type="ECO:0000256" key="3">
    <source>
        <dbReference type="ARBA" id="ARBA00022750"/>
    </source>
</evidence>
<organism evidence="9 10">
    <name type="scientific">Tanacetum coccineum</name>
    <dbReference type="NCBI Taxonomy" id="301880"/>
    <lineage>
        <taxon>Eukaryota</taxon>
        <taxon>Viridiplantae</taxon>
        <taxon>Streptophyta</taxon>
        <taxon>Embryophyta</taxon>
        <taxon>Tracheophyta</taxon>
        <taxon>Spermatophyta</taxon>
        <taxon>Magnoliopsida</taxon>
        <taxon>eudicotyledons</taxon>
        <taxon>Gunneridae</taxon>
        <taxon>Pentapetalae</taxon>
        <taxon>asterids</taxon>
        <taxon>campanulids</taxon>
        <taxon>Asterales</taxon>
        <taxon>Asteraceae</taxon>
        <taxon>Asteroideae</taxon>
        <taxon>Anthemideae</taxon>
        <taxon>Anthemidinae</taxon>
        <taxon>Tanacetum</taxon>
    </lineage>
</organism>